<dbReference type="KEGG" id="tet:TTHERM_00355450"/>
<evidence type="ECO:0000313" key="2">
    <source>
        <dbReference type="EMBL" id="EAR90198.2"/>
    </source>
</evidence>
<dbReference type="HOGENOM" id="CLU_238354_0_0_1"/>
<name>Q22Y26_TETTS</name>
<dbReference type="RefSeq" id="XP_001010443.2">
    <property type="nucleotide sequence ID" value="XM_001010443.2"/>
</dbReference>
<evidence type="ECO:0000256" key="1">
    <source>
        <dbReference type="SAM" id="MobiDB-lite"/>
    </source>
</evidence>
<feature type="compositionally biased region" description="Low complexity" evidence="1">
    <location>
        <begin position="1724"/>
        <end position="1741"/>
    </location>
</feature>
<dbReference type="SUPFAM" id="SSF48371">
    <property type="entry name" value="ARM repeat"/>
    <property type="match status" value="1"/>
</dbReference>
<feature type="compositionally biased region" description="Acidic residues" evidence="1">
    <location>
        <begin position="1742"/>
        <end position="1757"/>
    </location>
</feature>
<dbReference type="GeneID" id="7837293"/>
<feature type="compositionally biased region" description="Basic residues" evidence="1">
    <location>
        <begin position="1762"/>
        <end position="1771"/>
    </location>
</feature>
<feature type="region of interest" description="Disordered" evidence="1">
    <location>
        <begin position="1724"/>
        <end position="1772"/>
    </location>
</feature>
<feature type="region of interest" description="Disordered" evidence="1">
    <location>
        <begin position="354"/>
        <end position="393"/>
    </location>
</feature>
<gene>
    <name evidence="2" type="ORF">TTHERM_00355450</name>
</gene>
<organism evidence="2 3">
    <name type="scientific">Tetrahymena thermophila (strain SB210)</name>
    <dbReference type="NCBI Taxonomy" id="312017"/>
    <lineage>
        <taxon>Eukaryota</taxon>
        <taxon>Sar</taxon>
        <taxon>Alveolata</taxon>
        <taxon>Ciliophora</taxon>
        <taxon>Intramacronucleata</taxon>
        <taxon>Oligohymenophorea</taxon>
        <taxon>Hymenostomatida</taxon>
        <taxon>Tetrahymenina</taxon>
        <taxon>Tetrahymenidae</taxon>
        <taxon>Tetrahymena</taxon>
    </lineage>
</organism>
<dbReference type="Proteomes" id="UP000009168">
    <property type="component" value="Unassembled WGS sequence"/>
</dbReference>
<dbReference type="eggNOG" id="ENOG502QS1U">
    <property type="taxonomic scope" value="Eukaryota"/>
</dbReference>
<feature type="region of interest" description="Disordered" evidence="1">
    <location>
        <begin position="1812"/>
        <end position="1834"/>
    </location>
</feature>
<proteinExistence type="predicted"/>
<dbReference type="InParanoid" id="Q22Y26"/>
<reference evidence="3" key="1">
    <citation type="journal article" date="2006" name="PLoS Biol.">
        <title>Macronuclear genome sequence of the ciliate Tetrahymena thermophila, a model eukaryote.</title>
        <authorList>
            <person name="Eisen J.A."/>
            <person name="Coyne R.S."/>
            <person name="Wu M."/>
            <person name="Wu D."/>
            <person name="Thiagarajan M."/>
            <person name="Wortman J.R."/>
            <person name="Badger J.H."/>
            <person name="Ren Q."/>
            <person name="Amedeo P."/>
            <person name="Jones K.M."/>
            <person name="Tallon L.J."/>
            <person name="Delcher A.L."/>
            <person name="Salzberg S.L."/>
            <person name="Silva J.C."/>
            <person name="Haas B.J."/>
            <person name="Majoros W.H."/>
            <person name="Farzad M."/>
            <person name="Carlton J.M."/>
            <person name="Smith R.K. Jr."/>
            <person name="Garg J."/>
            <person name="Pearlman R.E."/>
            <person name="Karrer K.M."/>
            <person name="Sun L."/>
            <person name="Manning G."/>
            <person name="Elde N.C."/>
            <person name="Turkewitz A.P."/>
            <person name="Asai D.J."/>
            <person name="Wilkes D.E."/>
            <person name="Wang Y."/>
            <person name="Cai H."/>
            <person name="Collins K."/>
            <person name="Stewart B.A."/>
            <person name="Lee S.R."/>
            <person name="Wilamowska K."/>
            <person name="Weinberg Z."/>
            <person name="Ruzzo W.L."/>
            <person name="Wloga D."/>
            <person name="Gaertig J."/>
            <person name="Frankel J."/>
            <person name="Tsao C.-C."/>
            <person name="Gorovsky M.A."/>
            <person name="Keeling P.J."/>
            <person name="Waller R.F."/>
            <person name="Patron N.J."/>
            <person name="Cherry J.M."/>
            <person name="Stover N.A."/>
            <person name="Krieger C.J."/>
            <person name="del Toro C."/>
            <person name="Ryder H.F."/>
            <person name="Williamson S.C."/>
            <person name="Barbeau R.A."/>
            <person name="Hamilton E.P."/>
            <person name="Orias E."/>
        </authorList>
    </citation>
    <scope>NUCLEOTIDE SEQUENCE [LARGE SCALE GENOMIC DNA]</scope>
    <source>
        <strain evidence="3">SB210</strain>
    </source>
</reference>
<dbReference type="EMBL" id="GG662749">
    <property type="protein sequence ID" value="EAR90198.2"/>
    <property type="molecule type" value="Genomic_DNA"/>
</dbReference>
<protein>
    <recommendedName>
        <fullName evidence="4">Armadillo-type fold</fullName>
    </recommendedName>
</protein>
<dbReference type="InterPro" id="IPR016024">
    <property type="entry name" value="ARM-type_fold"/>
</dbReference>
<dbReference type="OrthoDB" id="288765at2759"/>
<evidence type="ECO:0008006" key="4">
    <source>
        <dbReference type="Google" id="ProtNLM"/>
    </source>
</evidence>
<sequence>MGSASLLCQVKKKYCNQFKACQLILKNTTKDNPFSKKINSLSSSKKQQFRERNKGKLKYKKLINKSKESVFQLHQVGLQKDNSNQQARKHTQIIIGAYESMNIFAKFRVSSSVQKAQKLWADFKKVSHLQDDPETLNRLKKFLDHVKESLKTLSEKSDSKKQIDGILGEASDILKSLLKFLEEYDKTADANSPNNALANEIVNQVLEIVEFILRDDKYRKQIENSQTILNNFLSVAEKLDKSESKVTVVELIIMIAENVDSKVSFVQKEGFSKLMKMLMDKDERVSRVISRALLHFLQIDNSEESRLLNEMQGHIEEKEEFNSIKKKIKKIALDFRKFTFNEIQRIFLQSDNQNTTNQVQEDGNTNNRERQQSVTKKTSLYYQNNRKDSNGNILSNGKVQEFVDPPTYEDIFEMDLKLLIALKINQQNNISEQANILSNDHLEISVSSNERVIQQNNNMMANSQQNIKPQSNHGSIIEEELEEQKNNQGSINYQGGQGSQIKSIDQQSDQSDEIFTILQGGFKAILKTLHNGNNNEEAQLNLMQTIYKLLSSEDQKYKAEFRKVKGYEVLAGVINRVRNYGEEKNKKFLENMMKLYVDIIINDKEIMQIMNFDAFETFIKLISASQQYEVISLSLDNLKNLFLSNWKNLIIARRLKSTYHLLALIMRLFESDYESSSSSIFQPLNGVETNGVTNQITKNTENHNEISILEGLKYVYQLNNPIFYSSEITQSNMPIGKQQREELLQKVNEILKIYSYVEGTFSTEYEYAFTEIILKSIQRDDNKNSTIYFLDTLFDFMERKQQRKCCQISTFDNTFHGLMECLKEIATILLQKITTPDQIKICLDDDETVHYLGKFLFFSDQYLSCDHSSQLQKDERMKKLERENTLIKSIICRNQCEETKKIISEKYVNKLQEKEEVKMLMKVIKFNKLKNDNNYTEYAYRVLVVLKDILVNNPQRAQQFIEMDGIFILSYLVSKIIQDFNYVERACMLFIDICLNVNNSNAILSNPLLKQDDEKIPSIEPKRSICLNALFCSLFDANLKDSHHVFFEYLGKVILKSSNLKVFKNESYILIFLLELLNTSRVLSKDNNLYTQILSIFERIIQKPNSDEIKLVLDSLLNYNNLMQLSHNKQSTSFFTDALSIMAIHILLNTTPQLHTRPTILEKVSPLLEKIISQNYIYNLFGCLNCPNLEVTEMVLKFILSCMSIYSKTKKTEVYGKKEYFYHLIGEKLQKGKINQNICKILYDFTFWEYNPNILYPSNSSVVSTLLNRSGQANSIMNLSKSQMEQQKGGKTITNIYLLEIFFKVLKEYEPENQNDENSISFRNEMLNIFEAVLDEPNNVNLILDQTSFLNWFYLLLPNKWQDLSDPHDNFKSQQQQSNNLSQSKISNNLINNSINLKNSGNQNLQNNQSNLSNHLFNSAEKKQTDNSVLAHDQTNQNIKSELNNNTSKNQFVNQTPQMKMSMDSNSNNSSQSLGQSQKFKQISNSQYMAFKLEKEKIFTIIQKIMVHFFHRKPADFDFIEYFKRFSHSDDEFVNIIIKNFFNELLSRNNCIFKDDSAQYFLKNFKAFIDGIDSYIGFEAEIHRLILQCIIKMNAKNDQKIRAQMKNLGLFEKRDNLIIRIITYEQDGNKFVKIFEGISFEALANHPQFEKNHSLSSLMKIFIQNQNNFPLQILIMTILKNPSLSESNQKYVANLLENPKLVQFLFPTLLRRKQSSIAKCLQSNLNNSNNKNNNSNNNNNNDDNDQDSDSQDEGEGEEAQKRKQSASKSVHRGASFEDDFLNDFYSQENENLRRDIINRIEANLRPILREKEKEEKSIKDKKKQDKQKQNEVLKKEAEKAKEKISKIEQEIQIKFQQSFNDHKIKQDEFNNFREDKMKEGERKFIEYSKTV</sequence>
<keyword evidence="3" id="KW-1185">Reference proteome</keyword>
<accession>Q22Y26</accession>
<evidence type="ECO:0000313" key="3">
    <source>
        <dbReference type="Proteomes" id="UP000009168"/>
    </source>
</evidence>